<dbReference type="InterPro" id="IPR050382">
    <property type="entry name" value="MFS_Na/Anion_cotransporter"/>
</dbReference>
<evidence type="ECO:0000256" key="9">
    <source>
        <dbReference type="SAM" id="SignalP"/>
    </source>
</evidence>
<dbReference type="PANTHER" id="PTHR11662:SF455">
    <property type="entry name" value="GH23975P"/>
    <property type="match status" value="1"/>
</dbReference>
<reference evidence="11" key="1">
    <citation type="submission" date="2023-11" db="EMBL/GenBank/DDBJ databases">
        <title>Genome assemblies of two species of porcelain crab, Petrolisthes cinctipes and Petrolisthes manimaculis (Anomura: Porcellanidae).</title>
        <authorList>
            <person name="Angst P."/>
        </authorList>
    </citation>
    <scope>NUCLEOTIDE SEQUENCE</scope>
    <source>
        <strain evidence="11">PB745_02</strain>
        <tissue evidence="11">Gill</tissue>
    </source>
</reference>
<feature type="transmembrane region" description="Helical" evidence="8">
    <location>
        <begin position="260"/>
        <end position="283"/>
    </location>
</feature>
<feature type="transmembrane region" description="Helical" evidence="8">
    <location>
        <begin position="80"/>
        <end position="101"/>
    </location>
</feature>
<dbReference type="FunFam" id="1.20.1250.20:FF:000003">
    <property type="entry name" value="Solute carrier family 17 member 3"/>
    <property type="match status" value="1"/>
</dbReference>
<evidence type="ECO:0000313" key="11">
    <source>
        <dbReference type="EMBL" id="KAK4329444.1"/>
    </source>
</evidence>
<evidence type="ECO:0000256" key="7">
    <source>
        <dbReference type="SAM" id="MobiDB-lite"/>
    </source>
</evidence>
<dbReference type="InterPro" id="IPR036259">
    <property type="entry name" value="MFS_trans_sf"/>
</dbReference>
<feature type="region of interest" description="Disordered" evidence="7">
    <location>
        <begin position="479"/>
        <end position="505"/>
    </location>
</feature>
<protein>
    <recommendedName>
        <fullName evidence="10">Major facilitator superfamily (MFS) profile domain-containing protein</fullName>
    </recommendedName>
</protein>
<feature type="domain" description="Major facilitator superfamily (MFS) profile" evidence="10">
    <location>
        <begin position="4"/>
        <end position="459"/>
    </location>
</feature>
<keyword evidence="6 8" id="KW-0472">Membrane</keyword>
<evidence type="ECO:0000259" key="10">
    <source>
        <dbReference type="PROSITE" id="PS50850"/>
    </source>
</evidence>
<keyword evidence="3 8" id="KW-0812">Transmembrane</keyword>
<keyword evidence="4" id="KW-0769">Symport</keyword>
<evidence type="ECO:0000256" key="3">
    <source>
        <dbReference type="ARBA" id="ARBA00022692"/>
    </source>
</evidence>
<dbReference type="GO" id="GO:0015293">
    <property type="term" value="F:symporter activity"/>
    <property type="evidence" value="ECO:0007669"/>
    <property type="project" value="UniProtKB-KW"/>
</dbReference>
<keyword evidence="5 8" id="KW-1133">Transmembrane helix</keyword>
<dbReference type="Pfam" id="PF07690">
    <property type="entry name" value="MFS_1"/>
    <property type="match status" value="1"/>
</dbReference>
<name>A0AAE1QNC5_9EUCA</name>
<accession>A0AAE1QNC5</accession>
<feature type="chain" id="PRO_5041962698" description="Major facilitator superfamily (MFS) profile domain-containing protein" evidence="9">
    <location>
        <begin position="19"/>
        <end position="505"/>
    </location>
</feature>
<dbReference type="InterPro" id="IPR011701">
    <property type="entry name" value="MFS"/>
</dbReference>
<dbReference type="PANTHER" id="PTHR11662">
    <property type="entry name" value="SOLUTE CARRIER FAMILY 17"/>
    <property type="match status" value="1"/>
</dbReference>
<dbReference type="PROSITE" id="PS50850">
    <property type="entry name" value="MFS"/>
    <property type="match status" value="1"/>
</dbReference>
<feature type="transmembrane region" description="Helical" evidence="8">
    <location>
        <begin position="168"/>
        <end position="188"/>
    </location>
</feature>
<feature type="transmembrane region" description="Helical" evidence="8">
    <location>
        <begin position="369"/>
        <end position="390"/>
    </location>
</feature>
<proteinExistence type="predicted"/>
<feature type="transmembrane region" description="Helical" evidence="8">
    <location>
        <begin position="436"/>
        <end position="454"/>
    </location>
</feature>
<feature type="transmembrane region" description="Helical" evidence="8">
    <location>
        <begin position="339"/>
        <end position="357"/>
    </location>
</feature>
<dbReference type="GO" id="GO:0006820">
    <property type="term" value="P:monoatomic anion transport"/>
    <property type="evidence" value="ECO:0007669"/>
    <property type="project" value="TreeGrafter"/>
</dbReference>
<keyword evidence="9" id="KW-0732">Signal</keyword>
<feature type="transmembrane region" description="Helical" evidence="8">
    <location>
        <begin position="203"/>
        <end position="222"/>
    </location>
</feature>
<feature type="transmembrane region" description="Helical" evidence="8">
    <location>
        <begin position="402"/>
        <end position="424"/>
    </location>
</feature>
<dbReference type="GO" id="GO:0016020">
    <property type="term" value="C:membrane"/>
    <property type="evidence" value="ECO:0007669"/>
    <property type="project" value="UniProtKB-SubCell"/>
</dbReference>
<keyword evidence="2" id="KW-0813">Transport</keyword>
<dbReference type="EMBL" id="JAWZYT010000013">
    <property type="protein sequence ID" value="KAK4329444.1"/>
    <property type="molecule type" value="Genomic_DNA"/>
</dbReference>
<feature type="transmembrane region" description="Helical" evidence="8">
    <location>
        <begin position="303"/>
        <end position="327"/>
    </location>
</feature>
<evidence type="ECO:0000256" key="6">
    <source>
        <dbReference type="ARBA" id="ARBA00023136"/>
    </source>
</evidence>
<sequence>MLAMVCTVQLMMVRMSLSMALVCMVDPSHHHHRHNTTFETSHQNNQKLVNADAICPQQSDNINIEQLHIGEFNWSKSTQGQLLCSYFYGYILGIYAGGVATDRWGGRLFMLLSIGTMAITNFILPTAANTHHRALYAVRVIQGLAEALGLNAHQYLLTRWGTNQDLSLLTGLSYAGFPLGVMIIHPLVSSLCLHGPWGGWPSVFYLLGGLGAVWTLVASLFLHDSPSSHPYVTPAEIQYFRQYSQRINTNVRGIVKWKSLVGSSAVWALLATSAFSSFGYFTFTLHQPLFLRDVFGLSIDQNGIMSSILWVLELPVSLGVGIVVDALRRNRASLTLTKKICNTIGLVLAGVTPIVVVEVEWCGWRGLAAAALALVVVGNCMSFVGGYYYTPVDLVPSCAATLSGLASTFIGLNGLLAPILVAWLTPTGSRDEWKTVFWVSGGTYLLGALVFLVWGSADPVPWAVPSHAKHRLTSLEVYDERREGSEEQPEDRIGDMVQERKVDSV</sequence>
<feature type="signal peptide" evidence="9">
    <location>
        <begin position="1"/>
        <end position="18"/>
    </location>
</feature>
<feature type="transmembrane region" description="Helical" evidence="8">
    <location>
        <begin position="108"/>
        <end position="128"/>
    </location>
</feature>
<evidence type="ECO:0000256" key="1">
    <source>
        <dbReference type="ARBA" id="ARBA00004141"/>
    </source>
</evidence>
<evidence type="ECO:0000256" key="4">
    <source>
        <dbReference type="ARBA" id="ARBA00022847"/>
    </source>
</evidence>
<keyword evidence="12" id="KW-1185">Reference proteome</keyword>
<evidence type="ECO:0000256" key="5">
    <source>
        <dbReference type="ARBA" id="ARBA00022989"/>
    </source>
</evidence>
<gene>
    <name evidence="11" type="ORF">Pmani_000201</name>
</gene>
<dbReference type="Gene3D" id="1.20.1250.20">
    <property type="entry name" value="MFS general substrate transporter like domains"/>
    <property type="match status" value="2"/>
</dbReference>
<evidence type="ECO:0000256" key="8">
    <source>
        <dbReference type="SAM" id="Phobius"/>
    </source>
</evidence>
<evidence type="ECO:0000313" key="12">
    <source>
        <dbReference type="Proteomes" id="UP001292094"/>
    </source>
</evidence>
<organism evidence="11 12">
    <name type="scientific">Petrolisthes manimaculis</name>
    <dbReference type="NCBI Taxonomy" id="1843537"/>
    <lineage>
        <taxon>Eukaryota</taxon>
        <taxon>Metazoa</taxon>
        <taxon>Ecdysozoa</taxon>
        <taxon>Arthropoda</taxon>
        <taxon>Crustacea</taxon>
        <taxon>Multicrustacea</taxon>
        <taxon>Malacostraca</taxon>
        <taxon>Eumalacostraca</taxon>
        <taxon>Eucarida</taxon>
        <taxon>Decapoda</taxon>
        <taxon>Pleocyemata</taxon>
        <taxon>Anomura</taxon>
        <taxon>Galatheoidea</taxon>
        <taxon>Porcellanidae</taxon>
        <taxon>Petrolisthes</taxon>
    </lineage>
</organism>
<comment type="caution">
    <text evidence="11">The sequence shown here is derived from an EMBL/GenBank/DDBJ whole genome shotgun (WGS) entry which is preliminary data.</text>
</comment>
<evidence type="ECO:0000256" key="2">
    <source>
        <dbReference type="ARBA" id="ARBA00022448"/>
    </source>
</evidence>
<comment type="subcellular location">
    <subcellularLocation>
        <location evidence="1">Membrane</location>
        <topology evidence="1">Multi-pass membrane protein</topology>
    </subcellularLocation>
</comment>
<dbReference type="SUPFAM" id="SSF103473">
    <property type="entry name" value="MFS general substrate transporter"/>
    <property type="match status" value="1"/>
</dbReference>
<dbReference type="InterPro" id="IPR020846">
    <property type="entry name" value="MFS_dom"/>
</dbReference>
<dbReference type="Proteomes" id="UP001292094">
    <property type="component" value="Unassembled WGS sequence"/>
</dbReference>
<dbReference type="AlphaFoldDB" id="A0AAE1QNC5"/>